<keyword evidence="3" id="KW-1185">Reference proteome</keyword>
<evidence type="ECO:0000313" key="2">
    <source>
        <dbReference type="EMBL" id="RZS97872.1"/>
    </source>
</evidence>
<reference evidence="2 3" key="1">
    <citation type="submission" date="2019-02" db="EMBL/GenBank/DDBJ databases">
        <title>Genomic Encyclopedia of Archaeal and Bacterial Type Strains, Phase II (KMG-II): from individual species to whole genera.</title>
        <authorList>
            <person name="Goeker M."/>
        </authorList>
    </citation>
    <scope>NUCLEOTIDE SEQUENCE [LARGE SCALE GENOMIC DNA]</scope>
    <source>
        <strain evidence="2 3">DSM 21411</strain>
    </source>
</reference>
<keyword evidence="1" id="KW-0812">Transmembrane</keyword>
<organism evidence="2 3">
    <name type="scientific">Cecembia calidifontis</name>
    <dbReference type="NCBI Taxonomy" id="1187080"/>
    <lineage>
        <taxon>Bacteria</taxon>
        <taxon>Pseudomonadati</taxon>
        <taxon>Bacteroidota</taxon>
        <taxon>Cytophagia</taxon>
        <taxon>Cytophagales</taxon>
        <taxon>Cyclobacteriaceae</taxon>
        <taxon>Cecembia</taxon>
    </lineage>
</organism>
<dbReference type="EMBL" id="SGXG01000001">
    <property type="protein sequence ID" value="RZS97872.1"/>
    <property type="molecule type" value="Genomic_DNA"/>
</dbReference>
<dbReference type="AlphaFoldDB" id="A0A4Q7PG54"/>
<feature type="transmembrane region" description="Helical" evidence="1">
    <location>
        <begin position="12"/>
        <end position="34"/>
    </location>
</feature>
<evidence type="ECO:0000256" key="1">
    <source>
        <dbReference type="SAM" id="Phobius"/>
    </source>
</evidence>
<keyword evidence="1" id="KW-1133">Transmembrane helix</keyword>
<evidence type="ECO:0000313" key="3">
    <source>
        <dbReference type="Proteomes" id="UP000292209"/>
    </source>
</evidence>
<dbReference type="RefSeq" id="WP_130276686.1">
    <property type="nucleotide sequence ID" value="NZ_SGXG01000001.1"/>
</dbReference>
<protein>
    <recommendedName>
        <fullName evidence="4">Copper chaperone NosL</fullName>
    </recommendedName>
</protein>
<evidence type="ECO:0008006" key="4">
    <source>
        <dbReference type="Google" id="ProtNLM"/>
    </source>
</evidence>
<dbReference type="Proteomes" id="UP000292209">
    <property type="component" value="Unassembled WGS sequence"/>
</dbReference>
<dbReference type="OrthoDB" id="9809859at2"/>
<feature type="transmembrane region" description="Helical" evidence="1">
    <location>
        <begin position="166"/>
        <end position="183"/>
    </location>
</feature>
<gene>
    <name evidence="2" type="ORF">BC751_3500</name>
</gene>
<comment type="caution">
    <text evidence="2">The sequence shown here is derived from an EMBL/GenBank/DDBJ whole genome shotgun (WGS) entry which is preliminary data.</text>
</comment>
<feature type="transmembrane region" description="Helical" evidence="1">
    <location>
        <begin position="104"/>
        <end position="124"/>
    </location>
</feature>
<accession>A0A4Q7PG54</accession>
<keyword evidence="1" id="KW-0472">Membrane</keyword>
<sequence length="196" mass="21859">MKNISSVNRILIAICAALMISAYFTPLWQISLWAPQYPEGLNMKIWIDRLSGDVDIINGVNHYIGMKHIGVEMFPEFTYLIYIFGFIIGFGFLAAIIGKRWSLYAFFAMIALLGIGVLVDMYLWGYDYGHNLDPTAAIKVPGMAYQPPLVGYKELLNFLAYSGPDTGGWILAVAGSVMLYAVITEILKSKKEKVLA</sequence>
<name>A0A4Q7PG54_9BACT</name>
<feature type="transmembrane region" description="Helical" evidence="1">
    <location>
        <begin position="79"/>
        <end position="97"/>
    </location>
</feature>
<proteinExistence type="predicted"/>